<evidence type="ECO:0000256" key="3">
    <source>
        <dbReference type="ARBA" id="ARBA00022729"/>
    </source>
</evidence>
<dbReference type="PRINTS" id="PR00337">
    <property type="entry name" value="LEUILEVALBP"/>
</dbReference>
<reference evidence="7 8" key="1">
    <citation type="journal article" date="2014" name="Environ. Microbiol.">
        <title>Insights into organohalide respiration and the versatile catabolism of Sulfurospirillum multivorans gained from comparative genomics and physiological studies.</title>
        <authorList>
            <person name="Goris T."/>
            <person name="Schubert T."/>
            <person name="Gadkari J."/>
            <person name="Wubet T."/>
            <person name="Tarkka M."/>
            <person name="Buscot F."/>
            <person name="Adrian L."/>
            <person name="Diekert G."/>
        </authorList>
    </citation>
    <scope>NUCLEOTIDE SEQUENCE [LARGE SCALE GENOMIC DNA]</scope>
    <source>
        <strain evidence="8">DM 12446 / JCM 15788 / NBRC 109480</strain>
    </source>
</reference>
<evidence type="ECO:0000256" key="4">
    <source>
        <dbReference type="ARBA" id="ARBA00022970"/>
    </source>
</evidence>
<keyword evidence="4" id="KW-0029">Amino-acid transport</keyword>
<protein>
    <submittedName>
        <fullName evidence="7">Amino acid ABC transporter, amino acid-binding protein LivJ/LivK-like</fullName>
    </submittedName>
</protein>
<dbReference type="CDD" id="cd06342">
    <property type="entry name" value="PBP1_ABC_LIVBP-like"/>
    <property type="match status" value="1"/>
</dbReference>
<gene>
    <name evidence="7" type="ORF">SMUL_0463</name>
</gene>
<dbReference type="AlphaFoldDB" id="A0AA86AJS0"/>
<sequence length="394" mass="42875">MPLHVKRLCLVFKIYKGVRMKRMFPKLTASLAVCSMLASASFAADVIKIGVQAPITGQYANEGQSIDNGVRLIVEQQNAKGGVLGKKIEVVTCDDQGAAQQAAICAKKLVNEGVKAVIGSYTSGATEAAQTTYFRAGVLQTSDGTSDSLIVHKYWTFFRNSFPNSAEAEYTAKYFVDGKQYKKIVVLSDYSSYSTDLADATVKALKAKNANIIYEGKIKSGTQNFTATLTKIKSMNPDVIYFSGYYTDGGLLRAQQMQLGIKADFVGGDSNDNPDYMKLAGDSAKGTLLINVPTPGILPYDIAKTFLVDYKAKFNMAPASIWSLMNVDGLRAILHVMEQSKSDDTKVIAEGLHALKDFPGITGPVTFREDGERIGGGYMTYEVQADKSYKIVYQ</sequence>
<keyword evidence="3 5" id="KW-0732">Signal</keyword>
<dbReference type="Proteomes" id="UP000019322">
    <property type="component" value="Chromosome"/>
</dbReference>
<dbReference type="SUPFAM" id="SSF53822">
    <property type="entry name" value="Periplasmic binding protein-like I"/>
    <property type="match status" value="1"/>
</dbReference>
<keyword evidence="2" id="KW-0813">Transport</keyword>
<evidence type="ECO:0000313" key="8">
    <source>
        <dbReference type="Proteomes" id="UP000019322"/>
    </source>
</evidence>
<dbReference type="Gene3D" id="3.40.50.2300">
    <property type="match status" value="2"/>
</dbReference>
<comment type="similarity">
    <text evidence="1">Belongs to the leucine-binding protein family.</text>
</comment>
<dbReference type="PANTHER" id="PTHR47151">
    <property type="entry name" value="LEU/ILE/VAL-BINDING ABC TRANSPORTER SUBUNIT"/>
    <property type="match status" value="1"/>
</dbReference>
<feature type="domain" description="Leucine-binding protein" evidence="6">
    <location>
        <begin position="47"/>
        <end position="386"/>
    </location>
</feature>
<dbReference type="EMBL" id="CP007201">
    <property type="protein sequence ID" value="AHJ11744.1"/>
    <property type="molecule type" value="Genomic_DNA"/>
</dbReference>
<proteinExistence type="inferred from homology"/>
<dbReference type="GO" id="GO:0006865">
    <property type="term" value="P:amino acid transport"/>
    <property type="evidence" value="ECO:0007669"/>
    <property type="project" value="UniProtKB-KW"/>
</dbReference>
<evidence type="ECO:0000256" key="5">
    <source>
        <dbReference type="SAM" id="SignalP"/>
    </source>
</evidence>
<dbReference type="InterPro" id="IPR028082">
    <property type="entry name" value="Peripla_BP_I"/>
</dbReference>
<dbReference type="InterPro" id="IPR000709">
    <property type="entry name" value="Leu_Ile_Val-bd"/>
</dbReference>
<dbReference type="PANTHER" id="PTHR47151:SF2">
    <property type="entry name" value="AMINO ACID BINDING PROTEIN"/>
    <property type="match status" value="1"/>
</dbReference>
<organism evidence="7 8">
    <name type="scientific">Sulfurospirillum multivorans (strain DM 12446 / JCM 15788 / NBRC 109480)</name>
    <dbReference type="NCBI Taxonomy" id="1150621"/>
    <lineage>
        <taxon>Bacteria</taxon>
        <taxon>Pseudomonadati</taxon>
        <taxon>Campylobacterota</taxon>
        <taxon>Epsilonproteobacteria</taxon>
        <taxon>Campylobacterales</taxon>
        <taxon>Sulfurospirillaceae</taxon>
        <taxon>Sulfurospirillum</taxon>
    </lineage>
</organism>
<evidence type="ECO:0000313" key="7">
    <source>
        <dbReference type="EMBL" id="AHJ11744.1"/>
    </source>
</evidence>
<dbReference type="KEGG" id="smul:SMUL_0463"/>
<feature type="chain" id="PRO_5041722929" evidence="5">
    <location>
        <begin position="44"/>
        <end position="394"/>
    </location>
</feature>
<evidence type="ECO:0000256" key="2">
    <source>
        <dbReference type="ARBA" id="ARBA00022448"/>
    </source>
</evidence>
<evidence type="ECO:0000259" key="6">
    <source>
        <dbReference type="Pfam" id="PF13458"/>
    </source>
</evidence>
<name>A0AA86AJS0_SULMK</name>
<dbReference type="Pfam" id="PF13458">
    <property type="entry name" value="Peripla_BP_6"/>
    <property type="match status" value="1"/>
</dbReference>
<evidence type="ECO:0000256" key="1">
    <source>
        <dbReference type="ARBA" id="ARBA00010062"/>
    </source>
</evidence>
<dbReference type="InterPro" id="IPR028081">
    <property type="entry name" value="Leu-bd"/>
</dbReference>
<accession>A0AA86AJS0</accession>
<feature type="signal peptide" evidence="5">
    <location>
        <begin position="1"/>
        <end position="43"/>
    </location>
</feature>